<feature type="coiled-coil region" evidence="1">
    <location>
        <begin position="91"/>
        <end position="118"/>
    </location>
</feature>
<evidence type="ECO:0000313" key="2">
    <source>
        <dbReference type="EMBL" id="CAB4138964.1"/>
    </source>
</evidence>
<organism evidence="3">
    <name type="scientific">uncultured Caudovirales phage</name>
    <dbReference type="NCBI Taxonomy" id="2100421"/>
    <lineage>
        <taxon>Viruses</taxon>
        <taxon>Duplodnaviria</taxon>
        <taxon>Heunggongvirae</taxon>
        <taxon>Uroviricota</taxon>
        <taxon>Caudoviricetes</taxon>
        <taxon>Peduoviridae</taxon>
        <taxon>Maltschvirus</taxon>
        <taxon>Maltschvirus maltsch</taxon>
    </lineage>
</organism>
<name>A0A6J5P103_9CAUD</name>
<reference evidence="3" key="1">
    <citation type="submission" date="2020-04" db="EMBL/GenBank/DDBJ databases">
        <authorList>
            <person name="Chiriac C."/>
            <person name="Salcher M."/>
            <person name="Ghai R."/>
            <person name="Kavagutti S V."/>
        </authorList>
    </citation>
    <scope>NUCLEOTIDE SEQUENCE</scope>
</reference>
<accession>A0A6J5P103</accession>
<protein>
    <submittedName>
        <fullName evidence="3">Uncharacterized protein</fullName>
    </submittedName>
</protein>
<evidence type="ECO:0000256" key="1">
    <source>
        <dbReference type="SAM" id="Coils"/>
    </source>
</evidence>
<gene>
    <name evidence="2" type="ORF">UFOVP339_8</name>
    <name evidence="3" type="ORF">UFOVP807_33</name>
</gene>
<keyword evidence="1" id="KW-0175">Coiled coil</keyword>
<dbReference type="EMBL" id="LR796355">
    <property type="protein sequence ID" value="CAB4138964.1"/>
    <property type="molecule type" value="Genomic_DNA"/>
</dbReference>
<proteinExistence type="predicted"/>
<evidence type="ECO:0000313" key="3">
    <source>
        <dbReference type="EMBL" id="CAB4163646.1"/>
    </source>
</evidence>
<sequence length="137" mass="15538">MDADYTNPNPGRNERDRAWIRELIDKLVDLETDNRANAARIKNLSAENTQLRNNVLDDPNLRKAFLEAAHKDHQDLVDRHAKSVEQYNSIIDQHLAINGDLKAEVERLTKKLAIADAEVFILRSDLKSKGAQGSPQE</sequence>
<dbReference type="EMBL" id="LR796757">
    <property type="protein sequence ID" value="CAB4163646.1"/>
    <property type="molecule type" value="Genomic_DNA"/>
</dbReference>